<dbReference type="InterPro" id="IPR011990">
    <property type="entry name" value="TPR-like_helical_dom_sf"/>
</dbReference>
<accession>A0A7G9QEC2</accession>
<evidence type="ECO:0000313" key="3">
    <source>
        <dbReference type="Proteomes" id="UP000515806"/>
    </source>
</evidence>
<dbReference type="Gene3D" id="1.25.40.390">
    <property type="match status" value="1"/>
</dbReference>
<sequence length="500" mass="55457">MKNQFKKYILLMMAGASFLSACKKDFGDLNTNPNTPLSPSTKFLFASAVIGTRGVPNGAAGLLYVQHMAEFIYTNESRYSQIQYSYDGIYSGPVQDLQRIIKLNTDPATKATKEVTDNGSNANQIGHARILKAFLMLQITDRWGNVPYTESGLGLLNTQPKFDTQKFIYNDLLKELKEAPLQITTAQPNDPLFGGDITKWKKWANSLRAIVALRMMKTEDVATAKVAFTEAVAAGLMTSNADNAIFAYQANSTYESPWYTNYVRNGRIDYGVSQTVVDKNMVVNADPRLPIFSRTVGTPAAYKGIPYGVTDQYTAGVDGALLGRAIYSNVFPLQLTTYSQMCFTMSEAALEGWIPGGDAEMINWYIKGIDASMDQWAAIQVSTNATPAVTITAANKLTYEAQPNVLLTAALTHNQKLEKIQTQKWLNFYMNNGYEAWAEWRRTGYPVLVPARDAANADKQIPRRQAYPKTESDLNKTNYDAAVAAQGPDALSTRLWWDKP</sequence>
<evidence type="ECO:0000313" key="2">
    <source>
        <dbReference type="EMBL" id="QNN41697.1"/>
    </source>
</evidence>
<dbReference type="AlphaFoldDB" id="A0A7G9QEC2"/>
<proteinExistence type="predicted"/>
<evidence type="ECO:0000256" key="1">
    <source>
        <dbReference type="SAM" id="SignalP"/>
    </source>
</evidence>
<dbReference type="EMBL" id="CP060723">
    <property type="protein sequence ID" value="QNN41697.1"/>
    <property type="molecule type" value="Genomic_DNA"/>
</dbReference>
<dbReference type="InterPro" id="IPR041662">
    <property type="entry name" value="SusD-like_2"/>
</dbReference>
<protein>
    <submittedName>
        <fullName evidence="2">SusD/RagB family nutrient-binding outer membrane lipoprotein</fullName>
    </submittedName>
</protein>
<keyword evidence="2" id="KW-0449">Lipoprotein</keyword>
<dbReference type="Pfam" id="PF12771">
    <property type="entry name" value="SusD-like_2"/>
    <property type="match status" value="1"/>
</dbReference>
<name>A0A7G9QEC2_9SPHI</name>
<feature type="signal peptide" evidence="1">
    <location>
        <begin position="1"/>
        <end position="23"/>
    </location>
</feature>
<reference evidence="2 3" key="1">
    <citation type="submission" date="2020-08" db="EMBL/GenBank/DDBJ databases">
        <title>Genome sequence of Pedobacter roseus KACC 11594T.</title>
        <authorList>
            <person name="Hyun D.-W."/>
            <person name="Bae J.-W."/>
        </authorList>
    </citation>
    <scope>NUCLEOTIDE SEQUENCE [LARGE SCALE GENOMIC DNA]</scope>
    <source>
        <strain evidence="2 3">KACC 11594</strain>
    </source>
</reference>
<dbReference type="RefSeq" id="WP_187592291.1">
    <property type="nucleotide sequence ID" value="NZ_CP060723.1"/>
</dbReference>
<dbReference type="KEGG" id="proe:H9L23_21755"/>
<dbReference type="PROSITE" id="PS51257">
    <property type="entry name" value="PROKAR_LIPOPROTEIN"/>
    <property type="match status" value="1"/>
</dbReference>
<keyword evidence="3" id="KW-1185">Reference proteome</keyword>
<dbReference type="Proteomes" id="UP000515806">
    <property type="component" value="Chromosome"/>
</dbReference>
<dbReference type="SUPFAM" id="SSF48452">
    <property type="entry name" value="TPR-like"/>
    <property type="match status" value="1"/>
</dbReference>
<organism evidence="2 3">
    <name type="scientific">Pedobacter roseus</name>
    <dbReference type="NCBI Taxonomy" id="336820"/>
    <lineage>
        <taxon>Bacteria</taxon>
        <taxon>Pseudomonadati</taxon>
        <taxon>Bacteroidota</taxon>
        <taxon>Sphingobacteriia</taxon>
        <taxon>Sphingobacteriales</taxon>
        <taxon>Sphingobacteriaceae</taxon>
        <taxon>Pedobacter</taxon>
    </lineage>
</organism>
<keyword evidence="1" id="KW-0732">Signal</keyword>
<gene>
    <name evidence="2" type="ORF">H9L23_21755</name>
</gene>
<feature type="chain" id="PRO_5028924548" evidence="1">
    <location>
        <begin position="24"/>
        <end position="500"/>
    </location>
</feature>